<dbReference type="Proteomes" id="UP000078532">
    <property type="component" value="Unassembled WGS sequence"/>
</dbReference>
<evidence type="ECO:0000313" key="3">
    <source>
        <dbReference type="EMBL" id="OAT86108.1"/>
    </source>
</evidence>
<dbReference type="OrthoDB" id="9796595at2"/>
<dbReference type="PANTHER" id="PTHR35568">
    <property type="entry name" value="TRANSCRIPTIONAL REGULATOR DAUR"/>
    <property type="match status" value="1"/>
</dbReference>
<gene>
    <name evidence="3" type="ORF">A6M21_04110</name>
</gene>
<sequence length="227" mass="25132">MKREELLKKFLPLVDFIAAIAGPHCEVVLHDTANVDNSIVAIRNGHVSGRRTGGPLTDLGLKLLQEEAYHTQDILVNYPARTRDGKPLRSSTLFIKDDDGGIAGMLCVNVDLSAALQARKFLDDFLQCAGRGEWEAENSDRACPETMNTSLEELMLTMIGKVAGEINIPPERLSPEEKTCFVRKLNEMGFFLLKGAVAEAAGYLKTSESTIYRYLTKKGELKNERSD</sequence>
<feature type="domain" description="YheO-like" evidence="1">
    <location>
        <begin position="7"/>
        <end position="120"/>
    </location>
</feature>
<proteinExistence type="predicted"/>
<dbReference type="RefSeq" id="WP_066666412.1">
    <property type="nucleotide sequence ID" value="NZ_LYVF01000040.1"/>
</dbReference>
<dbReference type="EMBL" id="LYVF01000040">
    <property type="protein sequence ID" value="OAT86108.1"/>
    <property type="molecule type" value="Genomic_DNA"/>
</dbReference>
<feature type="domain" description="Transcriptional regulator DauR-like HTH" evidence="2">
    <location>
        <begin position="157"/>
        <end position="215"/>
    </location>
</feature>
<accession>A0A1B7LI80</accession>
<dbReference type="InterPro" id="IPR039445">
    <property type="entry name" value="DauR-like_HTH"/>
</dbReference>
<dbReference type="PANTHER" id="PTHR35568:SF1">
    <property type="entry name" value="TRANSCRIPTIONAL REGULATOR DAUR"/>
    <property type="match status" value="1"/>
</dbReference>
<dbReference type="STRING" id="1838280.A6M21_04110"/>
<evidence type="ECO:0000313" key="4">
    <source>
        <dbReference type="Proteomes" id="UP000078532"/>
    </source>
</evidence>
<protein>
    <submittedName>
        <fullName evidence="3">YheO-like PAS domain protein</fullName>
    </submittedName>
</protein>
<organism evidence="3 4">
    <name type="scientific">Desulfotomaculum copahuensis</name>
    <dbReference type="NCBI Taxonomy" id="1838280"/>
    <lineage>
        <taxon>Bacteria</taxon>
        <taxon>Bacillati</taxon>
        <taxon>Bacillota</taxon>
        <taxon>Clostridia</taxon>
        <taxon>Eubacteriales</taxon>
        <taxon>Desulfotomaculaceae</taxon>
        <taxon>Desulfotomaculum</taxon>
    </lineage>
</organism>
<dbReference type="Pfam" id="PF13309">
    <property type="entry name" value="HTH_22"/>
    <property type="match status" value="1"/>
</dbReference>
<dbReference type="AlphaFoldDB" id="A0A1B7LI80"/>
<dbReference type="InterPro" id="IPR039446">
    <property type="entry name" value="DauR-like"/>
</dbReference>
<dbReference type="InterPro" id="IPR013559">
    <property type="entry name" value="YheO"/>
</dbReference>
<name>A0A1B7LI80_9FIRM</name>
<reference evidence="3 4" key="1">
    <citation type="submission" date="2016-04" db="EMBL/GenBank/DDBJ databases">
        <authorList>
            <person name="Evans L.H."/>
            <person name="Alamgir A."/>
            <person name="Owens N."/>
            <person name="Weber N.D."/>
            <person name="Virtaneva K."/>
            <person name="Barbian K."/>
            <person name="Babar A."/>
            <person name="Rosenke K."/>
        </authorList>
    </citation>
    <scope>NUCLEOTIDE SEQUENCE [LARGE SCALE GENOMIC DNA]</scope>
    <source>
        <strain evidence="3 4">LMa1</strain>
    </source>
</reference>
<dbReference type="Pfam" id="PF08348">
    <property type="entry name" value="PAS_6"/>
    <property type="match status" value="1"/>
</dbReference>
<evidence type="ECO:0000259" key="1">
    <source>
        <dbReference type="Pfam" id="PF08348"/>
    </source>
</evidence>
<keyword evidence="4" id="KW-1185">Reference proteome</keyword>
<evidence type="ECO:0000259" key="2">
    <source>
        <dbReference type="Pfam" id="PF13309"/>
    </source>
</evidence>
<comment type="caution">
    <text evidence="3">The sequence shown here is derived from an EMBL/GenBank/DDBJ whole genome shotgun (WGS) entry which is preliminary data.</text>
</comment>